<protein>
    <submittedName>
        <fullName evidence="1">Uncharacterized protein</fullName>
    </submittedName>
</protein>
<dbReference type="AlphaFoldDB" id="A0A3N0Z4J3"/>
<keyword evidence="2" id="KW-1185">Reference proteome</keyword>
<sequence>MSTKHHNTSRVSGSADVAARLEKDVYGRSASVCGLVLESWGTLAGDGNRVTAGTAGLPYIL</sequence>
<name>A0A3N0Z4J3_ANAGA</name>
<comment type="caution">
    <text evidence="1">The sequence shown here is derived from an EMBL/GenBank/DDBJ whole genome shotgun (WGS) entry which is preliminary data.</text>
</comment>
<gene>
    <name evidence="1" type="ORF">DPX16_7007</name>
</gene>
<dbReference type="EMBL" id="RJVU01010503">
    <property type="protein sequence ID" value="ROL53407.1"/>
    <property type="molecule type" value="Genomic_DNA"/>
</dbReference>
<dbReference type="Proteomes" id="UP000281406">
    <property type="component" value="Unassembled WGS sequence"/>
</dbReference>
<reference evidence="1 2" key="1">
    <citation type="submission" date="2018-10" db="EMBL/GenBank/DDBJ databases">
        <title>Genome assembly for a Yunnan-Guizhou Plateau 3E fish, Anabarilius grahami (Regan), and its evolutionary and genetic applications.</title>
        <authorList>
            <person name="Jiang W."/>
        </authorList>
    </citation>
    <scope>NUCLEOTIDE SEQUENCE [LARGE SCALE GENOMIC DNA]</scope>
    <source>
        <strain evidence="1">AG-KIZ</strain>
        <tissue evidence="1">Muscle</tissue>
    </source>
</reference>
<accession>A0A3N0Z4J3</accession>
<organism evidence="1 2">
    <name type="scientific">Anabarilius grahami</name>
    <name type="common">Kanglang fish</name>
    <name type="synonym">Barilius grahami</name>
    <dbReference type="NCBI Taxonomy" id="495550"/>
    <lineage>
        <taxon>Eukaryota</taxon>
        <taxon>Metazoa</taxon>
        <taxon>Chordata</taxon>
        <taxon>Craniata</taxon>
        <taxon>Vertebrata</taxon>
        <taxon>Euteleostomi</taxon>
        <taxon>Actinopterygii</taxon>
        <taxon>Neopterygii</taxon>
        <taxon>Teleostei</taxon>
        <taxon>Ostariophysi</taxon>
        <taxon>Cypriniformes</taxon>
        <taxon>Xenocyprididae</taxon>
        <taxon>Xenocypridinae</taxon>
        <taxon>Xenocypridinae incertae sedis</taxon>
        <taxon>Anabarilius</taxon>
    </lineage>
</organism>
<proteinExistence type="predicted"/>
<evidence type="ECO:0000313" key="1">
    <source>
        <dbReference type="EMBL" id="ROL53407.1"/>
    </source>
</evidence>
<evidence type="ECO:0000313" key="2">
    <source>
        <dbReference type="Proteomes" id="UP000281406"/>
    </source>
</evidence>